<dbReference type="EMBL" id="QOVG01000001">
    <property type="protein sequence ID" value="NDK37572.1"/>
    <property type="molecule type" value="Genomic_DNA"/>
</dbReference>
<dbReference type="RefSeq" id="WP_162348123.1">
    <property type="nucleotide sequence ID" value="NZ_QOVG01000001.1"/>
</dbReference>
<accession>A0ABX0A7T6</accession>
<evidence type="ECO:0008006" key="3">
    <source>
        <dbReference type="Google" id="ProtNLM"/>
    </source>
</evidence>
<keyword evidence="2" id="KW-1185">Reference proteome</keyword>
<proteinExistence type="predicted"/>
<name>A0ABX0A7T6_9GAMM</name>
<dbReference type="Proteomes" id="UP001429354">
    <property type="component" value="Unassembled WGS sequence"/>
</dbReference>
<protein>
    <recommendedName>
        <fullName evidence="3">Zinc ribbon domain-containing protein</fullName>
    </recommendedName>
</protein>
<gene>
    <name evidence="1" type="ORF">DT603_01765</name>
</gene>
<evidence type="ECO:0000313" key="2">
    <source>
        <dbReference type="Proteomes" id="UP001429354"/>
    </source>
</evidence>
<comment type="caution">
    <text evidence="1">The sequence shown here is derived from an EMBL/GenBank/DDBJ whole genome shotgun (WGS) entry which is preliminary data.</text>
</comment>
<evidence type="ECO:0000313" key="1">
    <source>
        <dbReference type="EMBL" id="NDK37572.1"/>
    </source>
</evidence>
<reference evidence="1 2" key="1">
    <citation type="submission" date="2018-07" db="EMBL/GenBank/DDBJ databases">
        <title>Whole genome Sequencing of Pseudoxanthomonas gei KCTC 32298 (T).</title>
        <authorList>
            <person name="Kumar S."/>
            <person name="Bansal K."/>
            <person name="Kaur A."/>
            <person name="Patil P."/>
            <person name="Sharma S."/>
            <person name="Patil P.B."/>
        </authorList>
    </citation>
    <scope>NUCLEOTIDE SEQUENCE [LARGE SCALE GENOMIC DNA]</scope>
    <source>
        <strain evidence="1 2">KCTC 32298</strain>
    </source>
</reference>
<organism evidence="1 2">
    <name type="scientific">Pseudoxanthomonas gei</name>
    <dbReference type="NCBI Taxonomy" id="1383030"/>
    <lineage>
        <taxon>Bacteria</taxon>
        <taxon>Pseudomonadati</taxon>
        <taxon>Pseudomonadota</taxon>
        <taxon>Gammaproteobacteria</taxon>
        <taxon>Lysobacterales</taxon>
        <taxon>Lysobacteraceae</taxon>
        <taxon>Pseudoxanthomonas</taxon>
    </lineage>
</organism>
<sequence>MSTPRPGTAGATRSCPHCKTTILESASVCPACKHHLRFDEAAVTAKRVAETIVPLRVQGTVRHPPDGGPWEYTVVLTIRNDRGDEIARHVVGVGAMQLNEERTFTLAVEAVPRNDLKGLRGRRDH</sequence>